<evidence type="ECO:0000256" key="9">
    <source>
        <dbReference type="ARBA" id="ARBA00023264"/>
    </source>
</evidence>
<dbReference type="Pfam" id="PF02666">
    <property type="entry name" value="PS_Dcarbxylase"/>
    <property type="match status" value="1"/>
</dbReference>
<evidence type="ECO:0000256" key="3">
    <source>
        <dbReference type="ARBA" id="ARBA00022793"/>
    </source>
</evidence>
<evidence type="ECO:0000256" key="12">
    <source>
        <dbReference type="SAM" id="Phobius"/>
    </source>
</evidence>
<dbReference type="NCBIfam" id="NF003679">
    <property type="entry name" value="PRK05305.1-3"/>
    <property type="match status" value="1"/>
</dbReference>
<keyword evidence="3 11" id="KW-0210">Decarboxylase</keyword>
<dbReference type="NCBIfam" id="NF003678">
    <property type="entry name" value="PRK05305.1-2"/>
    <property type="match status" value="1"/>
</dbReference>
<comment type="pathway">
    <text evidence="11">Phospholipid metabolism; phosphatidylethanolamine biosynthesis; phosphatidylethanolamine from CDP-diacylglycerol: step 2/2.</text>
</comment>
<dbReference type="Proteomes" id="UP000295304">
    <property type="component" value="Unassembled WGS sequence"/>
</dbReference>
<comment type="PTM">
    <text evidence="11">Is synthesized initially as an inactive proenzyme. Formation of the active enzyme involves a self-maturation process in which the active site pyruvoyl group is generated from an internal serine residue via an autocatalytic post-translational modification. Two non-identical subunits are generated from the proenzyme in this reaction, and the pyruvate is formed at the N-terminus of the alpha chain, which is derived from the carboxyl end of the proenzyme. The post-translation cleavage follows an unusual pathway, termed non-hydrolytic serinolysis, in which the side chain hydroxyl group of the serine supplies its oxygen atom to form the C-terminus of the beta chain, while the remainder of the serine residue undergoes an oxidative deamination to produce ammonia and the pyruvoyl prosthetic group on the alpha chain.</text>
</comment>
<evidence type="ECO:0000313" key="14">
    <source>
        <dbReference type="Proteomes" id="UP000295304"/>
    </source>
</evidence>
<dbReference type="GO" id="GO:0005886">
    <property type="term" value="C:plasma membrane"/>
    <property type="evidence" value="ECO:0007669"/>
    <property type="project" value="UniProtKB-SubCell"/>
</dbReference>
<evidence type="ECO:0000256" key="6">
    <source>
        <dbReference type="ARBA" id="ARBA00023145"/>
    </source>
</evidence>
<evidence type="ECO:0000256" key="4">
    <source>
        <dbReference type="ARBA" id="ARBA00023098"/>
    </source>
</evidence>
<evidence type="ECO:0000256" key="5">
    <source>
        <dbReference type="ARBA" id="ARBA00023136"/>
    </source>
</evidence>
<keyword evidence="5 11" id="KW-0472">Membrane</keyword>
<dbReference type="EMBL" id="SLZW01000004">
    <property type="protein sequence ID" value="TCS62943.1"/>
    <property type="molecule type" value="Genomic_DNA"/>
</dbReference>
<protein>
    <recommendedName>
        <fullName evidence="11">Phosphatidylserine decarboxylase proenzyme</fullName>
        <ecNumber evidence="11">4.1.1.65</ecNumber>
    </recommendedName>
    <component>
        <recommendedName>
            <fullName evidence="11">Phosphatidylserine decarboxylase alpha chain</fullName>
        </recommendedName>
    </component>
    <component>
        <recommendedName>
            <fullName evidence="11">Phosphatidylserine decarboxylase beta chain</fullName>
        </recommendedName>
    </component>
</protein>
<dbReference type="HAMAP" id="MF_00664">
    <property type="entry name" value="PS_decarb_PSD_A"/>
    <property type="match status" value="1"/>
</dbReference>
<keyword evidence="1 11" id="KW-1003">Cell membrane</keyword>
<evidence type="ECO:0000313" key="13">
    <source>
        <dbReference type="EMBL" id="TCS62943.1"/>
    </source>
</evidence>
<feature type="site" description="Cleavage (non-hydrolytic); by autocatalysis" evidence="11">
    <location>
        <begin position="190"/>
        <end position="191"/>
    </location>
</feature>
<evidence type="ECO:0000256" key="7">
    <source>
        <dbReference type="ARBA" id="ARBA00023209"/>
    </source>
</evidence>
<proteinExistence type="inferred from homology"/>
<comment type="subunit">
    <text evidence="11">Heterodimer of a large membrane-associated beta subunit and a small pyruvoyl-containing alpha subunit.</text>
</comment>
<dbReference type="InterPro" id="IPR033175">
    <property type="entry name" value="PSD-A"/>
</dbReference>
<dbReference type="UniPathway" id="UPA00558">
    <property type="reaction ID" value="UER00616"/>
</dbReference>
<organism evidence="13 14">
    <name type="scientific">Varunaivibrio sulfuroxidans</name>
    <dbReference type="NCBI Taxonomy" id="1773489"/>
    <lineage>
        <taxon>Bacteria</taxon>
        <taxon>Pseudomonadati</taxon>
        <taxon>Pseudomonadota</taxon>
        <taxon>Alphaproteobacteria</taxon>
        <taxon>Rhodospirillales</taxon>
        <taxon>Magnetovibrionaceae</taxon>
        <taxon>Varunaivibrio</taxon>
    </lineage>
</organism>
<keyword evidence="12" id="KW-0812">Transmembrane</keyword>
<keyword evidence="10 11" id="KW-0670">Pyruvate</keyword>
<dbReference type="InterPro" id="IPR003817">
    <property type="entry name" value="PS_Dcarbxylase"/>
</dbReference>
<feature type="active site" description="Schiff-base intermediate with substrate; via pyruvic acid" evidence="11">
    <location>
        <position position="191"/>
    </location>
</feature>
<keyword evidence="12" id="KW-1133">Transmembrane helix</keyword>
<evidence type="ECO:0000256" key="10">
    <source>
        <dbReference type="ARBA" id="ARBA00023317"/>
    </source>
</evidence>
<dbReference type="PANTHER" id="PTHR35809:SF1">
    <property type="entry name" value="ARCHAETIDYLSERINE DECARBOXYLASE PROENZYME-RELATED"/>
    <property type="match status" value="1"/>
</dbReference>
<accession>A0A4R3JCS9</accession>
<name>A0A4R3JCS9_9PROT</name>
<keyword evidence="14" id="KW-1185">Reference proteome</keyword>
<evidence type="ECO:0000256" key="1">
    <source>
        <dbReference type="ARBA" id="ARBA00022475"/>
    </source>
</evidence>
<keyword evidence="4 11" id="KW-0443">Lipid metabolism</keyword>
<comment type="catalytic activity">
    <reaction evidence="11">
        <text>a 1,2-diacyl-sn-glycero-3-phospho-L-serine + H(+) = a 1,2-diacyl-sn-glycero-3-phosphoethanolamine + CO2</text>
        <dbReference type="Rhea" id="RHEA:20828"/>
        <dbReference type="ChEBI" id="CHEBI:15378"/>
        <dbReference type="ChEBI" id="CHEBI:16526"/>
        <dbReference type="ChEBI" id="CHEBI:57262"/>
        <dbReference type="ChEBI" id="CHEBI:64612"/>
        <dbReference type="EC" id="4.1.1.65"/>
    </reaction>
</comment>
<keyword evidence="9 11" id="KW-1208">Phospholipid metabolism</keyword>
<comment type="subcellular location">
    <subcellularLocation>
        <location evidence="11">Cell membrane</location>
        <topology evidence="11">Peripheral membrane protein</topology>
    </subcellularLocation>
</comment>
<evidence type="ECO:0000256" key="11">
    <source>
        <dbReference type="HAMAP-Rule" id="MF_00664"/>
    </source>
</evidence>
<feature type="chain" id="PRO_5023449148" description="Phosphatidylserine decarboxylase beta chain" evidence="11">
    <location>
        <begin position="1"/>
        <end position="190"/>
    </location>
</feature>
<dbReference type="AlphaFoldDB" id="A0A4R3JCS9"/>
<comment type="cofactor">
    <cofactor evidence="11">
        <name>pyruvate</name>
        <dbReference type="ChEBI" id="CHEBI:15361"/>
    </cofactor>
    <text evidence="11">Binds 1 pyruvoyl group covalently per subunit.</text>
</comment>
<evidence type="ECO:0000256" key="2">
    <source>
        <dbReference type="ARBA" id="ARBA00022516"/>
    </source>
</evidence>
<dbReference type="GO" id="GO:0004609">
    <property type="term" value="F:phosphatidylserine decarboxylase activity"/>
    <property type="evidence" value="ECO:0007669"/>
    <property type="project" value="UniProtKB-UniRule"/>
</dbReference>
<dbReference type="EC" id="4.1.1.65" evidence="11"/>
<dbReference type="NCBIfam" id="NF003677">
    <property type="entry name" value="PRK05305.1-1"/>
    <property type="match status" value="1"/>
</dbReference>
<keyword evidence="7 11" id="KW-0594">Phospholipid biosynthesis</keyword>
<dbReference type="NCBIfam" id="NF003685">
    <property type="entry name" value="PRK05305.2-5"/>
    <property type="match status" value="1"/>
</dbReference>
<comment type="similarity">
    <text evidence="11">Belongs to the phosphatidylserine decarboxylase family. PSD-A subfamily.</text>
</comment>
<reference evidence="13 14" key="1">
    <citation type="submission" date="2019-03" db="EMBL/GenBank/DDBJ databases">
        <title>Genomic Encyclopedia of Type Strains, Phase IV (KMG-IV): sequencing the most valuable type-strain genomes for metagenomic binning, comparative biology and taxonomic classification.</title>
        <authorList>
            <person name="Goeker M."/>
        </authorList>
    </citation>
    <scope>NUCLEOTIDE SEQUENCE [LARGE SCALE GENOMIC DNA]</scope>
    <source>
        <strain evidence="13 14">DSM 101688</strain>
    </source>
</reference>
<feature type="transmembrane region" description="Helical" evidence="12">
    <location>
        <begin position="21"/>
        <end position="54"/>
    </location>
</feature>
<evidence type="ECO:0000256" key="8">
    <source>
        <dbReference type="ARBA" id="ARBA00023239"/>
    </source>
</evidence>
<comment type="function">
    <text evidence="11">Catalyzes the formation of phosphatidylethanolamine (PtdEtn) from phosphatidylserine (PtdSer).</text>
</comment>
<keyword evidence="8 11" id="KW-0456">Lyase</keyword>
<dbReference type="PANTHER" id="PTHR35809">
    <property type="entry name" value="ARCHAETIDYLSERINE DECARBOXYLASE PROENZYME-RELATED"/>
    <property type="match status" value="1"/>
</dbReference>
<dbReference type="GO" id="GO:0006646">
    <property type="term" value="P:phosphatidylethanolamine biosynthetic process"/>
    <property type="evidence" value="ECO:0007669"/>
    <property type="project" value="UniProtKB-UniRule"/>
</dbReference>
<comment type="caution">
    <text evidence="13">The sequence shown here is derived from an EMBL/GenBank/DDBJ whole genome shotgun (WGS) entry which is preliminary data.</text>
</comment>
<keyword evidence="2 11" id="KW-0444">Lipid biosynthesis</keyword>
<feature type="chain" id="PRO_5023449147" description="Phosphatidylserine decarboxylase alpha chain" evidence="11">
    <location>
        <begin position="191"/>
        <end position="233"/>
    </location>
</feature>
<keyword evidence="6 11" id="KW-0865">Zymogen</keyword>
<feature type="modified residue" description="Pyruvic acid (Ser); by autocatalysis" evidence="11">
    <location>
        <position position="191"/>
    </location>
</feature>
<gene>
    <name evidence="11" type="primary">psd</name>
    <name evidence="13" type="ORF">EDD55_10432</name>
</gene>
<sequence>MIPGDPLRSVLIPINREGWPFILLFAVISLGLGLIAAPLGWLGAILTLWCVYFFRDPERVTPIRDGLIISPADGVVQLIDVATPPPELEVGDSPRPRVCIFMNVFNVHVNRAPAGGVITKIAYRPGKFLNASFDKASVDNERQSLAMRTDDGADIIFVQIAGLVARRIVCQVEEGQSIKAGQRFGLIRFGSRVDVYLPEGTSPMVCPGQIAVAGETIIADLTTSEAPREGDVR</sequence>